<name>A0ABY6Q8P7_9GAMM</name>
<evidence type="ECO:0000256" key="9">
    <source>
        <dbReference type="ARBA" id="ARBA00022679"/>
    </source>
</evidence>
<dbReference type="RefSeq" id="WP_279241779.1">
    <property type="nucleotide sequence ID" value="NZ_CP036501.1"/>
</dbReference>
<organism evidence="18 19">
    <name type="scientific">Candidatus Paraluminiphilus aquimaris</name>
    <dbReference type="NCBI Taxonomy" id="2518994"/>
    <lineage>
        <taxon>Bacteria</taxon>
        <taxon>Pseudomonadati</taxon>
        <taxon>Pseudomonadota</taxon>
        <taxon>Gammaproteobacteria</taxon>
        <taxon>Cellvibrionales</taxon>
        <taxon>Halieaceae</taxon>
        <taxon>Candidatus Paraluminiphilus</taxon>
    </lineage>
</organism>
<dbReference type="GO" id="GO:0052906">
    <property type="term" value="F:tRNA (guanine(37)-N1)-methyltransferase activity"/>
    <property type="evidence" value="ECO:0007669"/>
    <property type="project" value="UniProtKB-EC"/>
</dbReference>
<evidence type="ECO:0000256" key="2">
    <source>
        <dbReference type="ARBA" id="ARBA00004496"/>
    </source>
</evidence>
<evidence type="ECO:0000256" key="13">
    <source>
        <dbReference type="ARBA" id="ARBA00033392"/>
    </source>
</evidence>
<evidence type="ECO:0000256" key="12">
    <source>
        <dbReference type="ARBA" id="ARBA00029736"/>
    </source>
</evidence>
<evidence type="ECO:0000313" key="19">
    <source>
        <dbReference type="Proteomes" id="UP001317963"/>
    </source>
</evidence>
<evidence type="ECO:0000313" key="18">
    <source>
        <dbReference type="EMBL" id="UZP75295.1"/>
    </source>
</evidence>
<accession>A0ABY6Q8P7</accession>
<dbReference type="PANTHER" id="PTHR46417">
    <property type="entry name" value="TRNA (GUANINE-N(1)-)-METHYLTRANSFERASE"/>
    <property type="match status" value="1"/>
</dbReference>
<evidence type="ECO:0000256" key="6">
    <source>
        <dbReference type="ARBA" id="ARBA00014679"/>
    </source>
</evidence>
<reference evidence="18 19" key="1">
    <citation type="submission" date="2019-02" db="EMBL/GenBank/DDBJ databases">
        <title>Halieaceae_genomes.</title>
        <authorList>
            <person name="Li S.-H."/>
        </authorList>
    </citation>
    <scope>NUCLEOTIDE SEQUENCE [LARGE SCALE GENOMIC DNA]</scope>
    <source>
        <strain evidence="18 19">JH123</strain>
    </source>
</reference>
<dbReference type="Pfam" id="PF01746">
    <property type="entry name" value="tRNA_m1G_MT"/>
    <property type="match status" value="1"/>
</dbReference>
<evidence type="ECO:0000256" key="5">
    <source>
        <dbReference type="ARBA" id="ARBA00012807"/>
    </source>
</evidence>
<dbReference type="EC" id="2.1.1.228" evidence="5 15"/>
<comment type="function">
    <text evidence="1 15 16">Specifically methylates guanosine-37 in various tRNAs.</text>
</comment>
<evidence type="ECO:0000256" key="14">
    <source>
        <dbReference type="ARBA" id="ARBA00047783"/>
    </source>
</evidence>
<dbReference type="HAMAP" id="MF_00605">
    <property type="entry name" value="TrmD"/>
    <property type="match status" value="1"/>
</dbReference>
<gene>
    <name evidence="15 18" type="primary">trmD</name>
    <name evidence="18" type="ORF">E0F26_11360</name>
</gene>
<proteinExistence type="inferred from homology"/>
<dbReference type="InterPro" id="IPR029028">
    <property type="entry name" value="Alpha/beta_knot_MTases"/>
</dbReference>
<evidence type="ECO:0000256" key="1">
    <source>
        <dbReference type="ARBA" id="ARBA00002634"/>
    </source>
</evidence>
<keyword evidence="7 15" id="KW-0963">Cytoplasm</keyword>
<keyword evidence="11 15" id="KW-0819">tRNA processing</keyword>
<dbReference type="SUPFAM" id="SSF75217">
    <property type="entry name" value="alpha/beta knot"/>
    <property type="match status" value="1"/>
</dbReference>
<keyword evidence="8 15" id="KW-0489">Methyltransferase</keyword>
<comment type="similarity">
    <text evidence="3 15 16">Belongs to the RNA methyltransferase TrmD family.</text>
</comment>
<evidence type="ECO:0000256" key="3">
    <source>
        <dbReference type="ARBA" id="ARBA00007630"/>
    </source>
</evidence>
<dbReference type="NCBIfam" id="NF000648">
    <property type="entry name" value="PRK00026.1"/>
    <property type="match status" value="1"/>
</dbReference>
<evidence type="ECO:0000256" key="16">
    <source>
        <dbReference type="RuleBase" id="RU003464"/>
    </source>
</evidence>
<dbReference type="Gene3D" id="1.10.1270.20">
    <property type="entry name" value="tRNA(m1g37)methyltransferase, domain 2"/>
    <property type="match status" value="1"/>
</dbReference>
<comment type="caution">
    <text evidence="15">Lacks conserved residue(s) required for the propagation of feature annotation.</text>
</comment>
<evidence type="ECO:0000259" key="17">
    <source>
        <dbReference type="Pfam" id="PF01746"/>
    </source>
</evidence>
<keyword evidence="19" id="KW-1185">Reference proteome</keyword>
<evidence type="ECO:0000256" key="10">
    <source>
        <dbReference type="ARBA" id="ARBA00022691"/>
    </source>
</evidence>
<evidence type="ECO:0000256" key="11">
    <source>
        <dbReference type="ARBA" id="ARBA00022694"/>
    </source>
</evidence>
<dbReference type="NCBIfam" id="TIGR00088">
    <property type="entry name" value="trmD"/>
    <property type="match status" value="1"/>
</dbReference>
<dbReference type="GO" id="GO:0032259">
    <property type="term" value="P:methylation"/>
    <property type="evidence" value="ECO:0007669"/>
    <property type="project" value="UniProtKB-KW"/>
</dbReference>
<comment type="catalytic activity">
    <reaction evidence="14 15 16">
        <text>guanosine(37) in tRNA + S-adenosyl-L-methionine = N(1)-methylguanosine(37) in tRNA + S-adenosyl-L-homocysteine + H(+)</text>
        <dbReference type="Rhea" id="RHEA:36899"/>
        <dbReference type="Rhea" id="RHEA-COMP:10145"/>
        <dbReference type="Rhea" id="RHEA-COMP:10147"/>
        <dbReference type="ChEBI" id="CHEBI:15378"/>
        <dbReference type="ChEBI" id="CHEBI:57856"/>
        <dbReference type="ChEBI" id="CHEBI:59789"/>
        <dbReference type="ChEBI" id="CHEBI:73542"/>
        <dbReference type="ChEBI" id="CHEBI:74269"/>
        <dbReference type="EC" id="2.1.1.228"/>
    </reaction>
</comment>
<evidence type="ECO:0000256" key="15">
    <source>
        <dbReference type="HAMAP-Rule" id="MF_00605"/>
    </source>
</evidence>
<evidence type="ECO:0000256" key="8">
    <source>
        <dbReference type="ARBA" id="ARBA00022603"/>
    </source>
</evidence>
<protein>
    <recommendedName>
        <fullName evidence="6 15">tRNA (guanine-N(1)-)-methyltransferase</fullName>
        <ecNumber evidence="5 15">2.1.1.228</ecNumber>
    </recommendedName>
    <alternativeName>
        <fullName evidence="12 15">M1G-methyltransferase</fullName>
    </alternativeName>
    <alternativeName>
        <fullName evidence="13 15">tRNA [GM37] methyltransferase</fullName>
    </alternativeName>
</protein>
<dbReference type="CDD" id="cd18080">
    <property type="entry name" value="TrmD-like"/>
    <property type="match status" value="1"/>
</dbReference>
<evidence type="ECO:0000256" key="7">
    <source>
        <dbReference type="ARBA" id="ARBA00022490"/>
    </source>
</evidence>
<comment type="subcellular location">
    <subcellularLocation>
        <location evidence="2 15 16">Cytoplasm</location>
    </subcellularLocation>
</comment>
<evidence type="ECO:0000256" key="4">
    <source>
        <dbReference type="ARBA" id="ARBA00011738"/>
    </source>
</evidence>
<dbReference type="InterPro" id="IPR002649">
    <property type="entry name" value="tRNA_m1G_MeTrfase_TrmD"/>
</dbReference>
<keyword evidence="9 15" id="KW-0808">Transferase</keyword>
<feature type="binding site" evidence="15">
    <location>
        <position position="121"/>
    </location>
    <ligand>
        <name>S-adenosyl-L-methionine</name>
        <dbReference type="ChEBI" id="CHEBI:59789"/>
    </ligand>
</feature>
<keyword evidence="10 15" id="KW-0949">S-adenosyl-L-methionine</keyword>
<dbReference type="EMBL" id="CP036501">
    <property type="protein sequence ID" value="UZP75295.1"/>
    <property type="molecule type" value="Genomic_DNA"/>
</dbReference>
<feature type="domain" description="tRNA methyltransferase TRMD/TRM10-type" evidence="17">
    <location>
        <begin position="10"/>
        <end position="232"/>
    </location>
</feature>
<dbReference type="InterPro" id="IPR016009">
    <property type="entry name" value="tRNA_MeTrfase_TRMD/TRM10"/>
</dbReference>
<dbReference type="Gene3D" id="3.40.1280.10">
    <property type="match status" value="1"/>
</dbReference>
<sequence>MTESIVALKQFGFISIFPEMLSGLTEWGVTGRAARDQLFTVETVDPRQFATDKHGTVDDRPYGGGPGMLMKAPILSQSVRKAKQLLGDDALVVAMSPQGAPVDEAMIARLVAHKAIIFVAGRYEGFDERFLEQDVDLELSVGDMVVSGGEMPAMLVMDSLIRRIPGVLGDEMSAEQDSFVDGLLDCPHYTRPEIFEGRAVPEVLLSGDHARIADWRAAQALKRTLDRRPDLLDWADLTDEQRVMLARWDLNAHL</sequence>
<dbReference type="InterPro" id="IPR023148">
    <property type="entry name" value="tRNA_m1G_MeTrfase_C_sf"/>
</dbReference>
<dbReference type="PANTHER" id="PTHR46417:SF1">
    <property type="entry name" value="TRNA (GUANINE-N(1)-)-METHYLTRANSFERASE"/>
    <property type="match status" value="1"/>
</dbReference>
<dbReference type="InterPro" id="IPR029026">
    <property type="entry name" value="tRNA_m1G_MTases_N"/>
</dbReference>
<dbReference type="Proteomes" id="UP001317963">
    <property type="component" value="Chromosome"/>
</dbReference>
<dbReference type="PIRSF" id="PIRSF000386">
    <property type="entry name" value="tRNA_mtase"/>
    <property type="match status" value="1"/>
</dbReference>
<comment type="subunit">
    <text evidence="4 15 16">Homodimer.</text>
</comment>